<evidence type="ECO:0000256" key="1">
    <source>
        <dbReference type="ARBA" id="ARBA00006787"/>
    </source>
</evidence>
<dbReference type="GO" id="GO:0016121">
    <property type="term" value="P:carotene catabolic process"/>
    <property type="evidence" value="ECO:0007669"/>
    <property type="project" value="TreeGrafter"/>
</dbReference>
<keyword evidence="8" id="KW-1185">Reference proteome</keyword>
<evidence type="ECO:0000256" key="3">
    <source>
        <dbReference type="ARBA" id="ARBA00022964"/>
    </source>
</evidence>
<comment type="cofactor">
    <cofactor evidence="5">
        <name>Fe(2+)</name>
        <dbReference type="ChEBI" id="CHEBI:29033"/>
    </cofactor>
    <text evidence="5">Binds 1 Fe(2+) ion per subunit.</text>
</comment>
<keyword evidence="4 5" id="KW-0408">Iron</keyword>
<organism evidence="7 8">
    <name type="scientific">Trapa natans</name>
    <name type="common">Water chestnut</name>
    <dbReference type="NCBI Taxonomy" id="22666"/>
    <lineage>
        <taxon>Eukaryota</taxon>
        <taxon>Viridiplantae</taxon>
        <taxon>Streptophyta</taxon>
        <taxon>Embryophyta</taxon>
        <taxon>Tracheophyta</taxon>
        <taxon>Spermatophyta</taxon>
        <taxon>Magnoliopsida</taxon>
        <taxon>eudicotyledons</taxon>
        <taxon>Gunneridae</taxon>
        <taxon>Pentapetalae</taxon>
        <taxon>rosids</taxon>
        <taxon>malvids</taxon>
        <taxon>Myrtales</taxon>
        <taxon>Lythraceae</taxon>
        <taxon>Trapa</taxon>
    </lineage>
</organism>
<reference evidence="7 8" key="1">
    <citation type="journal article" date="2023" name="Hortic Res">
        <title>Pangenome of water caltrop reveals structural variations and asymmetric subgenome divergence after allopolyploidization.</title>
        <authorList>
            <person name="Zhang X."/>
            <person name="Chen Y."/>
            <person name="Wang L."/>
            <person name="Yuan Y."/>
            <person name="Fang M."/>
            <person name="Shi L."/>
            <person name="Lu R."/>
            <person name="Comes H.P."/>
            <person name="Ma Y."/>
            <person name="Chen Y."/>
            <person name="Huang G."/>
            <person name="Zhou Y."/>
            <person name="Zheng Z."/>
            <person name="Qiu Y."/>
        </authorList>
    </citation>
    <scope>NUCLEOTIDE SEQUENCE [LARGE SCALE GENOMIC DNA]</scope>
    <source>
        <strain evidence="7">F231</strain>
    </source>
</reference>
<evidence type="ECO:0000313" key="7">
    <source>
        <dbReference type="EMBL" id="KAK4789286.1"/>
    </source>
</evidence>
<keyword evidence="3" id="KW-0560">Oxidoreductase</keyword>
<dbReference type="PANTHER" id="PTHR10543:SF37">
    <property type="entry name" value="CAROTENOID CLEAVAGE DIOXYGENASE 7, CHLOROPLASTIC"/>
    <property type="match status" value="1"/>
</dbReference>
<comment type="similarity">
    <text evidence="1">Belongs to the carotenoid oxygenase family.</text>
</comment>
<dbReference type="Proteomes" id="UP001346149">
    <property type="component" value="Unassembled WGS sequence"/>
</dbReference>
<feature type="binding site" evidence="5">
    <location>
        <position position="332"/>
    </location>
    <ligand>
        <name>Fe cation</name>
        <dbReference type="ChEBI" id="CHEBI:24875"/>
        <note>catalytic</note>
    </ligand>
</feature>
<comment type="caution">
    <text evidence="7">The sequence shown here is derived from an EMBL/GenBank/DDBJ whole genome shotgun (WGS) entry which is preliminary data.</text>
</comment>
<feature type="binding site" evidence="5">
    <location>
        <position position="414"/>
    </location>
    <ligand>
        <name>Fe cation</name>
        <dbReference type="ChEBI" id="CHEBI:24875"/>
        <note>catalytic</note>
    </ligand>
</feature>
<keyword evidence="2 5" id="KW-0479">Metal-binding</keyword>
<dbReference type="GO" id="GO:0045549">
    <property type="term" value="F:9-cis-epoxycarotenoid dioxygenase activity"/>
    <property type="evidence" value="ECO:0007669"/>
    <property type="project" value="TreeGrafter"/>
</dbReference>
<dbReference type="EMBL" id="JAXQNO010000011">
    <property type="protein sequence ID" value="KAK4789286.1"/>
    <property type="molecule type" value="Genomic_DNA"/>
</dbReference>
<dbReference type="PANTHER" id="PTHR10543">
    <property type="entry name" value="BETA-CAROTENE DIOXYGENASE"/>
    <property type="match status" value="1"/>
</dbReference>
<evidence type="ECO:0000256" key="4">
    <source>
        <dbReference type="ARBA" id="ARBA00023004"/>
    </source>
</evidence>
<evidence type="ECO:0000256" key="5">
    <source>
        <dbReference type="PIRSR" id="PIRSR604294-1"/>
    </source>
</evidence>
<dbReference type="GO" id="GO:0009570">
    <property type="term" value="C:chloroplast stroma"/>
    <property type="evidence" value="ECO:0007669"/>
    <property type="project" value="TreeGrafter"/>
</dbReference>
<name>A0AAN7R6N8_TRANT</name>
<dbReference type="InterPro" id="IPR004294">
    <property type="entry name" value="Carotenoid_Oase"/>
</dbReference>
<evidence type="ECO:0008006" key="9">
    <source>
        <dbReference type="Google" id="ProtNLM"/>
    </source>
</evidence>
<gene>
    <name evidence="7" type="ORF">SAY86_020605</name>
</gene>
<keyword evidence="3" id="KW-0223">Dioxygenase</keyword>
<evidence type="ECO:0000313" key="8">
    <source>
        <dbReference type="Proteomes" id="UP001346149"/>
    </source>
</evidence>
<feature type="binding site" evidence="5">
    <location>
        <position position="654"/>
    </location>
    <ligand>
        <name>Fe cation</name>
        <dbReference type="ChEBI" id="CHEBI:24875"/>
        <note>catalytic</note>
    </ligand>
</feature>
<evidence type="ECO:0000256" key="6">
    <source>
        <dbReference type="SAM" id="MobiDB-lite"/>
    </source>
</evidence>
<feature type="region of interest" description="Disordered" evidence="6">
    <location>
        <begin position="18"/>
        <end position="46"/>
    </location>
</feature>
<accession>A0AAN7R6N8</accession>
<proteinExistence type="inferred from homology"/>
<dbReference type="Pfam" id="PF03055">
    <property type="entry name" value="RPE65"/>
    <property type="match status" value="1"/>
</dbReference>
<sequence length="664" mass="73886">MSCTTQKMRASITCQIIPPKILPPPASNQSPPARRPQPPQAISISTTTIPIPGIWTPEREHTDDAAAAFSDYQFLFVSQRSEAGAAVMLRAVDGEVPADFPRGTYYLAGPGMFKDDHGSTVHPLDGHGYLRAFAFGGGAEESGRVGFMARYIRTEAQEEEHDPVSGSWRFTHRGPFSVLKGGRKVGNTKVMKNVANTSVMQWGSRLLCLWEGGDPYEIEPRSLDTIGKFEVSGSLESPDGPVATAYAGSGSGIWDAAAGAVKPILYGVFKMPPKRMLSHYKVDPKRNRLLTVSCNAEDMLLPRCNFTFHEYDRDFKMVHKQEYTIPDHLMIHDWAFTDTHYIIFGNRIKVDPLGSLSAVSGLSPMISALTVDPSKHTSPVYLLPRFPGDPDRCQGAKRDWSVPIEVPSQLWLIHFGNAFETLDEENGTVEIKFQAAVCSYDWFNFQQLFGIKFSLFPYYPFFFGSLMIDDAIDSTGYNWQSGRLDPSVMNVEEEDSKLLPHLIQASIHLDADGNCTKCGIEPLSSWRKSSDFPAINPAFSGNRNRYVYAGTSSGSRQMLPHFPFDSVVKLDISGNSARRWSTSRRKFIGEPIFVPREASGRGREDDGYILVVEYAVSVQRCYLVILDAQRIGEVDAVVARFEVPKHLNFPMGFHGFWAGEDMGI</sequence>
<evidence type="ECO:0000256" key="2">
    <source>
        <dbReference type="ARBA" id="ARBA00022723"/>
    </source>
</evidence>
<protein>
    <recommendedName>
        <fullName evidence="9">Carotenoid cleavage dioxygenase 7</fullName>
    </recommendedName>
</protein>
<dbReference type="GO" id="GO:0046872">
    <property type="term" value="F:metal ion binding"/>
    <property type="evidence" value="ECO:0007669"/>
    <property type="project" value="UniProtKB-KW"/>
</dbReference>
<dbReference type="AlphaFoldDB" id="A0AAN7R6N8"/>